<dbReference type="Proteomes" id="UP000265520">
    <property type="component" value="Unassembled WGS sequence"/>
</dbReference>
<protein>
    <submittedName>
        <fullName evidence="1">Uncharacterized protein</fullName>
    </submittedName>
</protein>
<comment type="caution">
    <text evidence="1">The sequence shown here is derived from an EMBL/GenBank/DDBJ whole genome shotgun (WGS) entry which is preliminary data.</text>
</comment>
<reference evidence="1 2" key="1">
    <citation type="journal article" date="2018" name="Front. Plant Sci.">
        <title>Red Clover (Trifolium pratense) and Zigzag Clover (T. medium) - A Picture of Genomic Similarities and Differences.</title>
        <authorList>
            <person name="Dluhosova J."/>
            <person name="Istvanek J."/>
            <person name="Nedelnik J."/>
            <person name="Repkova J."/>
        </authorList>
    </citation>
    <scope>NUCLEOTIDE SEQUENCE [LARGE SCALE GENOMIC DNA]</scope>
    <source>
        <strain evidence="2">cv. 10/8</strain>
        <tissue evidence="1">Leaf</tissue>
    </source>
</reference>
<keyword evidence="2" id="KW-1185">Reference proteome</keyword>
<sequence length="32" mass="3712">MRRTVEINLAIQITWKEGGFLVVGTQIFRYTA</sequence>
<organism evidence="1 2">
    <name type="scientific">Trifolium medium</name>
    <dbReference type="NCBI Taxonomy" id="97028"/>
    <lineage>
        <taxon>Eukaryota</taxon>
        <taxon>Viridiplantae</taxon>
        <taxon>Streptophyta</taxon>
        <taxon>Embryophyta</taxon>
        <taxon>Tracheophyta</taxon>
        <taxon>Spermatophyta</taxon>
        <taxon>Magnoliopsida</taxon>
        <taxon>eudicotyledons</taxon>
        <taxon>Gunneridae</taxon>
        <taxon>Pentapetalae</taxon>
        <taxon>rosids</taxon>
        <taxon>fabids</taxon>
        <taxon>Fabales</taxon>
        <taxon>Fabaceae</taxon>
        <taxon>Papilionoideae</taxon>
        <taxon>50 kb inversion clade</taxon>
        <taxon>NPAAA clade</taxon>
        <taxon>Hologalegina</taxon>
        <taxon>IRL clade</taxon>
        <taxon>Trifolieae</taxon>
        <taxon>Trifolium</taxon>
    </lineage>
</organism>
<name>A0A392TKT5_9FABA</name>
<accession>A0A392TKT5</accession>
<dbReference type="EMBL" id="LXQA010601905">
    <property type="protein sequence ID" value="MCI61558.1"/>
    <property type="molecule type" value="Genomic_DNA"/>
</dbReference>
<feature type="non-terminal residue" evidence="1">
    <location>
        <position position="32"/>
    </location>
</feature>
<proteinExistence type="predicted"/>
<evidence type="ECO:0000313" key="2">
    <source>
        <dbReference type="Proteomes" id="UP000265520"/>
    </source>
</evidence>
<dbReference type="AlphaFoldDB" id="A0A392TKT5"/>
<evidence type="ECO:0000313" key="1">
    <source>
        <dbReference type="EMBL" id="MCI61558.1"/>
    </source>
</evidence>